<dbReference type="InterPro" id="IPR005627">
    <property type="entry name" value="CutC-like"/>
</dbReference>
<dbReference type="Gene3D" id="3.20.20.380">
    <property type="entry name" value="Copper homeostasis (CutC) domain"/>
    <property type="match status" value="1"/>
</dbReference>
<gene>
    <name evidence="3" type="ORF">DS079_02470</name>
</gene>
<dbReference type="AlphaFoldDB" id="A0A3R8QQK7"/>
<dbReference type="Pfam" id="PF03932">
    <property type="entry name" value="CutC"/>
    <property type="match status" value="1"/>
</dbReference>
<sequence length="265" mass="26968">MSPAVEIAVEDLAGLEVAALAGADRIELCQDLDLGGTTPAPELVEQAVRRARELVAARDAKPHLDVHVLIRPRASSADFLGRPAEFAADADAIERMVDQAAAVVDAGAAGVVLGVLTEAGELDLPALEAVRDSALLAAQRAGRGLTLTLHRAVDAMPSREARVAAVQAAIGLGIHRVLSSGGQARALDGADDLSAMVDAAEDLVEICAGGGVRPADVVDLVRRSGVGSVHLSARRRPGAPVEPDAPETLTDPAIVAAAVDAAGEL</sequence>
<dbReference type="GO" id="GO:0005507">
    <property type="term" value="F:copper ion binding"/>
    <property type="evidence" value="ECO:0007669"/>
    <property type="project" value="TreeGrafter"/>
</dbReference>
<dbReference type="EMBL" id="QOCI01000001">
    <property type="protein sequence ID" value="RRR20282.1"/>
    <property type="molecule type" value="Genomic_DNA"/>
</dbReference>
<dbReference type="GeneID" id="78119893"/>
<dbReference type="PANTHER" id="PTHR12598">
    <property type="entry name" value="COPPER HOMEOSTASIS PROTEIN CUTC"/>
    <property type="match status" value="1"/>
</dbReference>
<dbReference type="RefSeq" id="WP_126984668.1">
    <property type="nucleotide sequence ID" value="NZ_JBIVQM010000004.1"/>
</dbReference>
<protein>
    <recommendedName>
        <fullName evidence="2">Copper homeostasis protein cutC homolog</fullName>
    </recommendedName>
</protein>
<evidence type="ECO:0000256" key="1">
    <source>
        <dbReference type="ARBA" id="ARBA00007768"/>
    </source>
</evidence>
<organism evidence="3 4">
    <name type="scientific">Brachybacterium paraconglomeratum</name>
    <dbReference type="NCBI Taxonomy" id="173362"/>
    <lineage>
        <taxon>Bacteria</taxon>
        <taxon>Bacillati</taxon>
        <taxon>Actinomycetota</taxon>
        <taxon>Actinomycetes</taxon>
        <taxon>Micrococcales</taxon>
        <taxon>Dermabacteraceae</taxon>
        <taxon>Brachybacterium</taxon>
    </lineage>
</organism>
<name>A0A3R8QQK7_9MICO</name>
<dbReference type="SUPFAM" id="SSF110395">
    <property type="entry name" value="CutC-like"/>
    <property type="match status" value="1"/>
</dbReference>
<reference evidence="3 4" key="1">
    <citation type="submission" date="2018-07" db="EMBL/GenBank/DDBJ databases">
        <title>Brachybacteriurn paraconglorneratum KCTC 9916.</title>
        <authorList>
            <person name="Li Y."/>
        </authorList>
    </citation>
    <scope>NUCLEOTIDE SEQUENCE [LARGE SCALE GENOMIC DNA]</scope>
    <source>
        <strain evidence="3 4">KCTC 9916</strain>
    </source>
</reference>
<evidence type="ECO:0000313" key="3">
    <source>
        <dbReference type="EMBL" id="RRR20282.1"/>
    </source>
</evidence>
<dbReference type="PANTHER" id="PTHR12598:SF0">
    <property type="entry name" value="COPPER HOMEOSTASIS PROTEIN CUTC HOMOLOG"/>
    <property type="match status" value="1"/>
</dbReference>
<evidence type="ECO:0000256" key="2">
    <source>
        <dbReference type="ARBA" id="ARBA00019014"/>
    </source>
</evidence>
<proteinExistence type="inferred from homology"/>
<comment type="caution">
    <text evidence="3">The sequence shown here is derived from an EMBL/GenBank/DDBJ whole genome shotgun (WGS) entry which is preliminary data.</text>
</comment>
<comment type="similarity">
    <text evidence="1">Belongs to the CutC family.</text>
</comment>
<evidence type="ECO:0000313" key="4">
    <source>
        <dbReference type="Proteomes" id="UP000274327"/>
    </source>
</evidence>
<dbReference type="Proteomes" id="UP000274327">
    <property type="component" value="Unassembled WGS sequence"/>
</dbReference>
<accession>A0A3R8QQK7</accession>
<keyword evidence="4" id="KW-1185">Reference proteome</keyword>
<dbReference type="InterPro" id="IPR036822">
    <property type="entry name" value="CutC-like_dom_sf"/>
</dbReference>